<dbReference type="PANTHER" id="PTHR42709">
    <property type="entry name" value="ALKALINE PHOSPHATASE LIKE PROTEIN"/>
    <property type="match status" value="1"/>
</dbReference>
<dbReference type="GO" id="GO:0005886">
    <property type="term" value="C:plasma membrane"/>
    <property type="evidence" value="ECO:0007669"/>
    <property type="project" value="UniProtKB-SubCell"/>
</dbReference>
<dbReference type="KEGG" id="eha:Ethha_2761"/>
<dbReference type="InterPro" id="IPR032816">
    <property type="entry name" value="VTT_dom"/>
</dbReference>
<feature type="transmembrane region" description="Helical" evidence="7">
    <location>
        <begin position="50"/>
        <end position="70"/>
    </location>
</feature>
<name>E6U8D4_ETHHY</name>
<evidence type="ECO:0000313" key="10">
    <source>
        <dbReference type="Proteomes" id="UP000001551"/>
    </source>
</evidence>
<keyword evidence="5 7" id="KW-1133">Transmembrane helix</keyword>
<evidence type="ECO:0000256" key="7">
    <source>
        <dbReference type="SAM" id="Phobius"/>
    </source>
</evidence>
<feature type="transmembrane region" description="Helical" evidence="7">
    <location>
        <begin position="169"/>
        <end position="189"/>
    </location>
</feature>
<feature type="transmembrane region" description="Helical" evidence="7">
    <location>
        <begin position="136"/>
        <end position="157"/>
    </location>
</feature>
<feature type="domain" description="VTT" evidence="8">
    <location>
        <begin position="28"/>
        <end position="154"/>
    </location>
</feature>
<evidence type="ECO:0000256" key="1">
    <source>
        <dbReference type="ARBA" id="ARBA00004651"/>
    </source>
</evidence>
<comment type="similarity">
    <text evidence="2">Belongs to the DedA family.</text>
</comment>
<evidence type="ECO:0000256" key="4">
    <source>
        <dbReference type="ARBA" id="ARBA00022692"/>
    </source>
</evidence>
<dbReference type="InterPro" id="IPR051311">
    <property type="entry name" value="DedA_domain"/>
</dbReference>
<accession>E6U8D4</accession>
<dbReference type="Pfam" id="PF09335">
    <property type="entry name" value="VTT_dom"/>
    <property type="match status" value="1"/>
</dbReference>
<evidence type="ECO:0000256" key="5">
    <source>
        <dbReference type="ARBA" id="ARBA00022989"/>
    </source>
</evidence>
<comment type="subcellular location">
    <subcellularLocation>
        <location evidence="1">Cell membrane</location>
        <topology evidence="1">Multi-pass membrane protein</topology>
    </subcellularLocation>
</comment>
<protein>
    <submittedName>
        <fullName evidence="9">SNARE associated Golgi protein-related protein</fullName>
    </submittedName>
</protein>
<sequence>MSWMSAVETYGLWAVFILVALEYACFPLPSEVILPFAGAFAARTDVPFQYVLPGCCAAGLLGCLLCYAVGRSVGGKLLAWVEKRFPIAGKGLCATRAWFEKHGSVSVMLGRVLPLFRTYISLIAGMARQPVWKFTLLSLIGLTVWNTVLVGLGYLLAGQWEAIAYGTRGYMRVALPLVAVGVFVIVLRIRKSAKRKET</sequence>
<feature type="transmembrane region" description="Helical" evidence="7">
    <location>
        <begin position="12"/>
        <end position="30"/>
    </location>
</feature>
<proteinExistence type="inferred from homology"/>
<keyword evidence="4 7" id="KW-0812">Transmembrane</keyword>
<evidence type="ECO:0000313" key="9">
    <source>
        <dbReference type="EMBL" id="ADU28253.1"/>
    </source>
</evidence>
<keyword evidence="6 7" id="KW-0472">Membrane</keyword>
<evidence type="ECO:0000256" key="3">
    <source>
        <dbReference type="ARBA" id="ARBA00022475"/>
    </source>
</evidence>
<reference evidence="9 10" key="1">
    <citation type="submission" date="2010-12" db="EMBL/GenBank/DDBJ databases">
        <title>Complete sequence of Ethanoligenens harbinense YUAN-3.</title>
        <authorList>
            <person name="Lucas S."/>
            <person name="Copeland A."/>
            <person name="Lapidus A."/>
            <person name="Cheng J.-F."/>
            <person name="Bruce D."/>
            <person name="Goodwin L."/>
            <person name="Pitluck S."/>
            <person name="Chertkov O."/>
            <person name="Misra M."/>
            <person name="Detter J.C."/>
            <person name="Han C."/>
            <person name="Tapia R."/>
            <person name="Land M."/>
            <person name="Hauser L."/>
            <person name="Jeffries C."/>
            <person name="Kyrpides N."/>
            <person name="Ivanova N."/>
            <person name="Mikhailova N."/>
            <person name="Wang A."/>
            <person name="Mouttaki H."/>
            <person name="He Z."/>
            <person name="Zhou J."/>
            <person name="Hemme C.L."/>
            <person name="Woyke T."/>
        </authorList>
    </citation>
    <scope>NUCLEOTIDE SEQUENCE [LARGE SCALE GENOMIC DNA]</scope>
    <source>
        <strain evidence="10">DSM 18485 / JCM 12961 / CGMCC 1.5033 / YUAN-3</strain>
    </source>
</reference>
<evidence type="ECO:0000256" key="6">
    <source>
        <dbReference type="ARBA" id="ARBA00023136"/>
    </source>
</evidence>
<dbReference type="PANTHER" id="PTHR42709:SF6">
    <property type="entry name" value="UNDECAPRENYL PHOSPHATE TRANSPORTER A"/>
    <property type="match status" value="1"/>
</dbReference>
<dbReference type="eggNOG" id="COG0586">
    <property type="taxonomic scope" value="Bacteria"/>
</dbReference>
<dbReference type="Proteomes" id="UP000001551">
    <property type="component" value="Chromosome"/>
</dbReference>
<keyword evidence="3" id="KW-1003">Cell membrane</keyword>
<dbReference type="AlphaFoldDB" id="E6U8D4"/>
<dbReference type="EMBL" id="CP002400">
    <property type="protein sequence ID" value="ADU28253.1"/>
    <property type="molecule type" value="Genomic_DNA"/>
</dbReference>
<evidence type="ECO:0000259" key="8">
    <source>
        <dbReference type="Pfam" id="PF09335"/>
    </source>
</evidence>
<evidence type="ECO:0000256" key="2">
    <source>
        <dbReference type="ARBA" id="ARBA00010792"/>
    </source>
</evidence>
<keyword evidence="10" id="KW-1185">Reference proteome</keyword>
<dbReference type="STRING" id="663278.Ethha_2761"/>
<gene>
    <name evidence="9" type="ordered locus">Ethha_2761</name>
</gene>
<dbReference type="RefSeq" id="WP_013486596.1">
    <property type="nucleotide sequence ID" value="NC_014828.1"/>
</dbReference>
<organism evidence="9 10">
    <name type="scientific">Ethanoligenens harbinense (strain DSM 18485 / JCM 12961 / CGMCC 1.5033 / YUAN-3)</name>
    <dbReference type="NCBI Taxonomy" id="663278"/>
    <lineage>
        <taxon>Bacteria</taxon>
        <taxon>Bacillati</taxon>
        <taxon>Bacillota</taxon>
        <taxon>Clostridia</taxon>
        <taxon>Eubacteriales</taxon>
        <taxon>Oscillospiraceae</taxon>
        <taxon>Ethanoligenens</taxon>
    </lineage>
</organism>
<dbReference type="HOGENOM" id="CLU_044208_1_3_9"/>